<sequence length="59" mass="6479">MATDTATPGDGFPTEGPTETVYDQYEFVTSSEGAGIIYHVDDPDQWIEGGPVLTLDEWR</sequence>
<name>A0A498L3E0_9EURY</name>
<dbReference type="AlphaFoldDB" id="A0A498L3E0"/>
<comment type="caution">
    <text evidence="1">The sequence shown here is derived from an EMBL/GenBank/DDBJ whole genome shotgun (WGS) entry which is preliminary data.</text>
</comment>
<proteinExistence type="predicted"/>
<reference evidence="1 2" key="1">
    <citation type="submission" date="2019-01" db="EMBL/GenBank/DDBJ databases">
        <title>Halorientalis sp. F13-25 a new haloarchaeum isolated from hypersaline water.</title>
        <authorList>
            <person name="Ana D.-V."/>
            <person name="Cristina S.-P."/>
            <person name="Antonio V."/>
        </authorList>
    </citation>
    <scope>NUCLEOTIDE SEQUENCE [LARGE SCALE GENOMIC DNA]</scope>
    <source>
        <strain evidence="1 2">F13-25</strain>
    </source>
</reference>
<accession>A0A498L3E0</accession>
<dbReference type="EMBL" id="RDFA01000001">
    <property type="protein sequence ID" value="RXK51144.1"/>
    <property type="molecule type" value="Genomic_DNA"/>
</dbReference>
<evidence type="ECO:0000313" key="1">
    <source>
        <dbReference type="EMBL" id="RXK51144.1"/>
    </source>
</evidence>
<protein>
    <submittedName>
        <fullName evidence="1">Uncharacterized protein</fullName>
    </submittedName>
</protein>
<dbReference type="RefSeq" id="WP_129067011.1">
    <property type="nucleotide sequence ID" value="NZ_RDFA01000001.1"/>
</dbReference>
<gene>
    <name evidence="1" type="ORF">EAF64_00390</name>
</gene>
<keyword evidence="2" id="KW-1185">Reference proteome</keyword>
<dbReference type="Proteomes" id="UP000289691">
    <property type="component" value="Unassembled WGS sequence"/>
</dbReference>
<dbReference type="OrthoDB" id="227859at2157"/>
<evidence type="ECO:0000313" key="2">
    <source>
        <dbReference type="Proteomes" id="UP000289691"/>
    </source>
</evidence>
<organism evidence="1 2">
    <name type="scientific">Halorientalis pallida</name>
    <dbReference type="NCBI Taxonomy" id="2479928"/>
    <lineage>
        <taxon>Archaea</taxon>
        <taxon>Methanobacteriati</taxon>
        <taxon>Methanobacteriota</taxon>
        <taxon>Stenosarchaea group</taxon>
        <taxon>Halobacteria</taxon>
        <taxon>Halobacteriales</taxon>
        <taxon>Haloarculaceae</taxon>
        <taxon>Halorientalis</taxon>
    </lineage>
</organism>